<proteinExistence type="predicted"/>
<name>A0ABR2UPD1_9PEZI</name>
<dbReference type="InterPro" id="IPR006680">
    <property type="entry name" value="Amidohydro-rel"/>
</dbReference>
<dbReference type="SUPFAM" id="SSF51556">
    <property type="entry name" value="Metallo-dependent hydrolases"/>
    <property type="match status" value="1"/>
</dbReference>
<feature type="signal peptide" evidence="1">
    <location>
        <begin position="1"/>
        <end position="20"/>
    </location>
</feature>
<keyword evidence="1" id="KW-0732">Signal</keyword>
<accession>A0ABR2UPD1</accession>
<evidence type="ECO:0000256" key="1">
    <source>
        <dbReference type="SAM" id="SignalP"/>
    </source>
</evidence>
<dbReference type="InterPro" id="IPR052358">
    <property type="entry name" value="Aro_Compnd_Degr_Hydrolases"/>
</dbReference>
<reference evidence="3 4" key="1">
    <citation type="journal article" date="2024" name="J. Plant Pathol.">
        <title>Sequence and assembly of the genome of Seiridium unicorne, isolate CBS 538.82, causal agent of cypress canker disease.</title>
        <authorList>
            <person name="Scali E."/>
            <person name="Rocca G.D."/>
            <person name="Danti R."/>
            <person name="Garbelotto M."/>
            <person name="Barberini S."/>
            <person name="Baroncelli R."/>
            <person name="Emiliani G."/>
        </authorList>
    </citation>
    <scope>NUCLEOTIDE SEQUENCE [LARGE SCALE GENOMIC DNA]</scope>
    <source>
        <strain evidence="3 4">BM-138-508</strain>
    </source>
</reference>
<protein>
    <submittedName>
        <fullName evidence="3">Amidohydrolase-related domain-containing protein</fullName>
    </submittedName>
</protein>
<dbReference type="Pfam" id="PF04909">
    <property type="entry name" value="Amidohydro_2"/>
    <property type="match status" value="1"/>
</dbReference>
<dbReference type="PANTHER" id="PTHR35563:SF2">
    <property type="entry name" value="BARREL METAL-DEPENDENT HYDROLASE, PUTATIVE (AFU_ORTHOLOGUE AFUA_1G16240)-RELATED"/>
    <property type="match status" value="1"/>
</dbReference>
<gene>
    <name evidence="3" type="ORF">SUNI508_01912</name>
</gene>
<dbReference type="Proteomes" id="UP001408356">
    <property type="component" value="Unassembled WGS sequence"/>
</dbReference>
<comment type="caution">
    <text evidence="3">The sequence shown here is derived from an EMBL/GenBank/DDBJ whole genome shotgun (WGS) entry which is preliminary data.</text>
</comment>
<dbReference type="PANTHER" id="PTHR35563">
    <property type="entry name" value="BARREL METAL-DEPENDENT HYDROLASE, PUTATIVE (AFU_ORTHOLOGUE AFUA_1G16240)-RELATED"/>
    <property type="match status" value="1"/>
</dbReference>
<dbReference type="InterPro" id="IPR032466">
    <property type="entry name" value="Metal_Hydrolase"/>
</dbReference>
<evidence type="ECO:0000259" key="2">
    <source>
        <dbReference type="Pfam" id="PF04909"/>
    </source>
</evidence>
<organism evidence="3 4">
    <name type="scientific">Seiridium unicorne</name>
    <dbReference type="NCBI Taxonomy" id="138068"/>
    <lineage>
        <taxon>Eukaryota</taxon>
        <taxon>Fungi</taxon>
        <taxon>Dikarya</taxon>
        <taxon>Ascomycota</taxon>
        <taxon>Pezizomycotina</taxon>
        <taxon>Sordariomycetes</taxon>
        <taxon>Xylariomycetidae</taxon>
        <taxon>Amphisphaeriales</taxon>
        <taxon>Sporocadaceae</taxon>
        <taxon>Seiridium</taxon>
    </lineage>
</organism>
<feature type="chain" id="PRO_5046145235" evidence="1">
    <location>
        <begin position="21"/>
        <end position="308"/>
    </location>
</feature>
<sequence length="308" mass="34326">MAYITSIHFFLGIFLSLAHAQNLTLAPPSTWDTHIHIFDQARFPLAVDALYIPGNYTVDDLRRFDGSMGLGHTVIVQPSVYDYDNACLLDALTQLGTDYARGVVVFDPANTTSDTLRQWHSLGVRAARFNIVTTNTMLTKEQLNTTLTAYAQSFRAASLDWAVQVAVQGNVIDMLEDIVPELGLKVVFDHMGYPGVSDNVTTITDPYQLQGFNTLVKLIQQGNTFVKLSAPYRSTDDWRSLDPVVKELLTVGESRVVFGTDWPHPGFEGLDIRPWIEQVEELCDGDKDLIQSVFLENSKVLFDAKSCS</sequence>
<dbReference type="EMBL" id="JARVKF010000407">
    <property type="protein sequence ID" value="KAK9416495.1"/>
    <property type="molecule type" value="Genomic_DNA"/>
</dbReference>
<evidence type="ECO:0000313" key="3">
    <source>
        <dbReference type="EMBL" id="KAK9416495.1"/>
    </source>
</evidence>
<feature type="domain" description="Amidohydrolase-related" evidence="2">
    <location>
        <begin position="31"/>
        <end position="302"/>
    </location>
</feature>
<evidence type="ECO:0000313" key="4">
    <source>
        <dbReference type="Proteomes" id="UP001408356"/>
    </source>
</evidence>
<dbReference type="Gene3D" id="3.20.20.140">
    <property type="entry name" value="Metal-dependent hydrolases"/>
    <property type="match status" value="1"/>
</dbReference>
<keyword evidence="4" id="KW-1185">Reference proteome</keyword>